<evidence type="ECO:0000313" key="3">
    <source>
        <dbReference type="EMBL" id="EJT99265.1"/>
    </source>
</evidence>
<dbReference type="AlphaFoldDB" id="M5FQQ6"/>
<evidence type="ECO:0000259" key="2">
    <source>
        <dbReference type="Pfam" id="PF13383"/>
    </source>
</evidence>
<dbReference type="PANTHER" id="PTHR32026">
    <property type="entry name" value="METHYLTRANSFERASE-LIKE PROTEIN 24"/>
    <property type="match status" value="1"/>
</dbReference>
<name>M5FQQ6_DACPD</name>
<proteinExistence type="predicted"/>
<feature type="domain" description="Methyltransferase" evidence="2">
    <location>
        <begin position="113"/>
        <end position="311"/>
    </location>
</feature>
<reference evidence="3 4" key="1">
    <citation type="journal article" date="2012" name="Science">
        <title>The Paleozoic origin of enzymatic lignin decomposition reconstructed from 31 fungal genomes.</title>
        <authorList>
            <person name="Floudas D."/>
            <person name="Binder M."/>
            <person name="Riley R."/>
            <person name="Barry K."/>
            <person name="Blanchette R.A."/>
            <person name="Henrissat B."/>
            <person name="Martinez A.T."/>
            <person name="Otillar R."/>
            <person name="Spatafora J.W."/>
            <person name="Yadav J.S."/>
            <person name="Aerts A."/>
            <person name="Benoit I."/>
            <person name="Boyd A."/>
            <person name="Carlson A."/>
            <person name="Copeland A."/>
            <person name="Coutinho P.M."/>
            <person name="de Vries R.P."/>
            <person name="Ferreira P."/>
            <person name="Findley K."/>
            <person name="Foster B."/>
            <person name="Gaskell J."/>
            <person name="Glotzer D."/>
            <person name="Gorecki P."/>
            <person name="Heitman J."/>
            <person name="Hesse C."/>
            <person name="Hori C."/>
            <person name="Igarashi K."/>
            <person name="Jurgens J.A."/>
            <person name="Kallen N."/>
            <person name="Kersten P."/>
            <person name="Kohler A."/>
            <person name="Kuees U."/>
            <person name="Kumar T.K.A."/>
            <person name="Kuo A."/>
            <person name="LaButti K."/>
            <person name="Larrondo L.F."/>
            <person name="Lindquist E."/>
            <person name="Ling A."/>
            <person name="Lombard V."/>
            <person name="Lucas S."/>
            <person name="Lundell T."/>
            <person name="Martin R."/>
            <person name="McLaughlin D.J."/>
            <person name="Morgenstern I."/>
            <person name="Morin E."/>
            <person name="Murat C."/>
            <person name="Nagy L.G."/>
            <person name="Nolan M."/>
            <person name="Ohm R.A."/>
            <person name="Patyshakuliyeva A."/>
            <person name="Rokas A."/>
            <person name="Ruiz-Duenas F.J."/>
            <person name="Sabat G."/>
            <person name="Salamov A."/>
            <person name="Samejima M."/>
            <person name="Schmutz J."/>
            <person name="Slot J.C."/>
            <person name="St John F."/>
            <person name="Stenlid J."/>
            <person name="Sun H."/>
            <person name="Sun S."/>
            <person name="Syed K."/>
            <person name="Tsang A."/>
            <person name="Wiebenga A."/>
            <person name="Young D."/>
            <person name="Pisabarro A."/>
            <person name="Eastwood D.C."/>
            <person name="Martin F."/>
            <person name="Cullen D."/>
            <person name="Grigoriev I.V."/>
            <person name="Hibbett D.S."/>
        </authorList>
    </citation>
    <scope>NUCLEOTIDE SEQUENCE [LARGE SCALE GENOMIC DNA]</scope>
    <source>
        <strain evidence="3 4">DJM-731 SS1</strain>
    </source>
</reference>
<dbReference type="Pfam" id="PF13383">
    <property type="entry name" value="Methyltransf_22"/>
    <property type="match status" value="1"/>
</dbReference>
<dbReference type="GeneID" id="63688490"/>
<dbReference type="OMA" id="PRCTEYV"/>
<accession>M5FQQ6</accession>
<dbReference type="HOGENOM" id="CLU_066046_1_0_1"/>
<dbReference type="OrthoDB" id="10006218at2759"/>
<evidence type="ECO:0000256" key="1">
    <source>
        <dbReference type="SAM" id="Phobius"/>
    </source>
</evidence>
<keyword evidence="1" id="KW-0472">Membrane</keyword>
<evidence type="ECO:0000313" key="4">
    <source>
        <dbReference type="Proteomes" id="UP000030653"/>
    </source>
</evidence>
<dbReference type="EMBL" id="JH795870">
    <property type="protein sequence ID" value="EJT99265.1"/>
    <property type="molecule type" value="Genomic_DNA"/>
</dbReference>
<keyword evidence="1" id="KW-0812">Transmembrane</keyword>
<dbReference type="InterPro" id="IPR026913">
    <property type="entry name" value="METTL24"/>
</dbReference>
<dbReference type="InterPro" id="IPR029063">
    <property type="entry name" value="SAM-dependent_MTases_sf"/>
</dbReference>
<feature type="transmembrane region" description="Helical" evidence="1">
    <location>
        <begin position="29"/>
        <end position="48"/>
    </location>
</feature>
<dbReference type="InterPro" id="IPR025714">
    <property type="entry name" value="Methyltranfer_dom"/>
</dbReference>
<sequence length="340" mass="38636">MSALNQLKHLLWRIQSSQPSLTSYSPRSLAAFALTAFVILILIGHWVLSGPRGWFNGHGYDRPITVEERLQYSEWIYQGMVRDRIKFVNDLGGVNSVNPWPSGSGWRAEYTLWDFFLPSFECPHMTERIGKMGDGGKWVCGMDIIGRKPSPVLYSFGVSTDSSFEAAVLERFPGAQVYGYDYSVNSFGPQIVDSRELQGRAHFHKWAIGPKDQHGPDYDPSFQVYTVETLMRLNGHSFIDILKVDIEGSEFEVLAGICQHYLAQGKPLPFGQLQVEIHAWDSKQSFADFLAWWELLERAGLRAFRTEPNLVYVNLMGAKPNLAEYSFINIRGHHEIVSPR</sequence>
<dbReference type="RefSeq" id="XP_040626163.1">
    <property type="nucleotide sequence ID" value="XM_040773428.1"/>
</dbReference>
<dbReference type="STRING" id="1858805.M5FQQ6"/>
<dbReference type="Proteomes" id="UP000030653">
    <property type="component" value="Unassembled WGS sequence"/>
</dbReference>
<protein>
    <recommendedName>
        <fullName evidence="2">Methyltransferase domain-containing protein</fullName>
    </recommendedName>
</protein>
<dbReference type="Gene3D" id="3.40.50.150">
    <property type="entry name" value="Vaccinia Virus protein VP39"/>
    <property type="match status" value="1"/>
</dbReference>
<dbReference type="PANTHER" id="PTHR32026:SF10">
    <property type="entry name" value="METHYLTRANSFERASE-LIKE PROTEIN 24-RELATED"/>
    <property type="match status" value="1"/>
</dbReference>
<organism evidence="3 4">
    <name type="scientific">Dacryopinax primogenitus (strain DJM 731)</name>
    <name type="common">Brown rot fungus</name>
    <dbReference type="NCBI Taxonomy" id="1858805"/>
    <lineage>
        <taxon>Eukaryota</taxon>
        <taxon>Fungi</taxon>
        <taxon>Dikarya</taxon>
        <taxon>Basidiomycota</taxon>
        <taxon>Agaricomycotina</taxon>
        <taxon>Dacrymycetes</taxon>
        <taxon>Dacrymycetales</taxon>
        <taxon>Dacrymycetaceae</taxon>
        <taxon>Dacryopinax</taxon>
    </lineage>
</organism>
<keyword evidence="4" id="KW-1185">Reference proteome</keyword>
<keyword evidence="1" id="KW-1133">Transmembrane helix</keyword>
<dbReference type="SUPFAM" id="SSF53335">
    <property type="entry name" value="S-adenosyl-L-methionine-dependent methyltransferases"/>
    <property type="match status" value="1"/>
</dbReference>
<gene>
    <name evidence="3" type="ORF">DACRYDRAFT_23870</name>
</gene>